<gene>
    <name evidence="2" type="ORF">F9817_07985</name>
</gene>
<keyword evidence="1" id="KW-0732">Signal</keyword>
<dbReference type="RefSeq" id="WP_161154436.1">
    <property type="nucleotide sequence ID" value="NZ_WEKT01000010.1"/>
</dbReference>
<evidence type="ECO:0000256" key="1">
    <source>
        <dbReference type="SAM" id="SignalP"/>
    </source>
</evidence>
<dbReference type="EMBL" id="WEKT01000010">
    <property type="protein sequence ID" value="MZI93137.1"/>
    <property type="molecule type" value="Genomic_DNA"/>
</dbReference>
<comment type="caution">
    <text evidence="2">The sequence shown here is derived from an EMBL/GenBank/DDBJ whole genome shotgun (WGS) entry which is preliminary data.</text>
</comment>
<proteinExistence type="predicted"/>
<evidence type="ECO:0000313" key="2">
    <source>
        <dbReference type="EMBL" id="MZI93137.1"/>
    </source>
</evidence>
<name>A0A7X4LJM0_9VIBR</name>
<reference evidence="2 3" key="1">
    <citation type="submission" date="2019-10" db="EMBL/GenBank/DDBJ databases">
        <title>Vibrio sp. nov. isolated from a shrimp pond.</title>
        <authorList>
            <person name="Gomez-Gil B."/>
            <person name="Enciso-Ibarra J."/>
            <person name="Enciso-Ibarra K."/>
            <person name="Bolan-Mejia C."/>
        </authorList>
    </citation>
    <scope>NUCLEOTIDE SEQUENCE [LARGE SCALE GENOMIC DNA]</scope>
    <source>
        <strain evidence="2 3">CAIM 722</strain>
    </source>
</reference>
<organism evidence="2 3">
    <name type="scientific">Vibrio eleionomae</name>
    <dbReference type="NCBI Taxonomy" id="2653505"/>
    <lineage>
        <taxon>Bacteria</taxon>
        <taxon>Pseudomonadati</taxon>
        <taxon>Pseudomonadota</taxon>
        <taxon>Gammaproteobacteria</taxon>
        <taxon>Vibrionales</taxon>
        <taxon>Vibrionaceae</taxon>
        <taxon>Vibrio</taxon>
    </lineage>
</organism>
<protein>
    <submittedName>
        <fullName evidence="2">Uncharacterized protein</fullName>
    </submittedName>
</protein>
<dbReference type="AlphaFoldDB" id="A0A7X4LJM0"/>
<keyword evidence="3" id="KW-1185">Reference proteome</keyword>
<feature type="chain" id="PRO_5030896086" evidence="1">
    <location>
        <begin position="22"/>
        <end position="107"/>
    </location>
</feature>
<dbReference type="InterPro" id="IPR008964">
    <property type="entry name" value="Invasin/intimin_cell_adhesion"/>
</dbReference>
<dbReference type="Proteomes" id="UP000462621">
    <property type="component" value="Unassembled WGS sequence"/>
</dbReference>
<dbReference type="SUPFAM" id="SSF49373">
    <property type="entry name" value="Invasin/intimin cell-adhesion fragments"/>
    <property type="match status" value="1"/>
</dbReference>
<feature type="signal peptide" evidence="1">
    <location>
        <begin position="1"/>
        <end position="21"/>
    </location>
</feature>
<sequence>MKTLTTAFAIAALSTTFAASAADLQLHVFSHNNNATLTVTKDGQPVSGYPVSVQGASTLTTNGNLETAENGSVSVKNLSNQPQSVKFTVTDDNGNNIVAKRFLGRNS</sequence>
<evidence type="ECO:0000313" key="3">
    <source>
        <dbReference type="Proteomes" id="UP000462621"/>
    </source>
</evidence>
<accession>A0A7X4LJM0</accession>